<keyword evidence="5" id="KW-0547">Nucleotide-binding</keyword>
<evidence type="ECO:0000259" key="18">
    <source>
        <dbReference type="Pfam" id="PF00006"/>
    </source>
</evidence>
<dbReference type="InterPro" id="IPR004100">
    <property type="entry name" value="ATPase_F1/V1/A1_a/bsu_N"/>
</dbReference>
<keyword evidence="10" id="KW-0793">Thylakoid</keyword>
<accession>A0ABR2M6Y4</accession>
<evidence type="ECO:0000256" key="4">
    <source>
        <dbReference type="ARBA" id="ARBA00022448"/>
    </source>
</evidence>
<dbReference type="InterPro" id="IPR027417">
    <property type="entry name" value="P-loop_NTPase"/>
</dbReference>
<evidence type="ECO:0000256" key="10">
    <source>
        <dbReference type="ARBA" id="ARBA00023078"/>
    </source>
</evidence>
<keyword evidence="11" id="KW-0472">Membrane</keyword>
<keyword evidence="8" id="KW-1278">Translocase</keyword>
<comment type="catalytic activity">
    <reaction evidence="17">
        <text>ATP + H2O + 4 H(+)(in) = ADP + phosphate + 5 H(+)(out)</text>
        <dbReference type="Rhea" id="RHEA:57720"/>
        <dbReference type="ChEBI" id="CHEBI:15377"/>
        <dbReference type="ChEBI" id="CHEBI:15378"/>
        <dbReference type="ChEBI" id="CHEBI:30616"/>
        <dbReference type="ChEBI" id="CHEBI:43474"/>
        <dbReference type="ChEBI" id="CHEBI:456216"/>
        <dbReference type="EC" id="7.1.2.2"/>
    </reaction>
</comment>
<dbReference type="EMBL" id="JBBWWR010000011">
    <property type="protein sequence ID" value="KAK8959952.1"/>
    <property type="molecule type" value="Genomic_DNA"/>
</dbReference>
<evidence type="ECO:0000256" key="6">
    <source>
        <dbReference type="ARBA" id="ARBA00022781"/>
    </source>
</evidence>
<keyword evidence="4" id="KW-0813">Transport</keyword>
<name>A0ABR2M6Y4_9ASPA</name>
<feature type="domain" description="ATPase F1/V1/A1 complex alpha/beta subunit nucleotide-binding" evidence="18">
    <location>
        <begin position="113"/>
        <end position="172"/>
    </location>
</feature>
<dbReference type="Gene3D" id="2.40.10.170">
    <property type="match status" value="1"/>
</dbReference>
<evidence type="ECO:0000259" key="19">
    <source>
        <dbReference type="Pfam" id="PF02874"/>
    </source>
</evidence>
<evidence type="ECO:0000256" key="17">
    <source>
        <dbReference type="ARBA" id="ARBA00048383"/>
    </source>
</evidence>
<evidence type="ECO:0000256" key="13">
    <source>
        <dbReference type="ARBA" id="ARBA00023310"/>
    </source>
</evidence>
<keyword evidence="12" id="KW-0139">CF(1)</keyword>
<evidence type="ECO:0000256" key="12">
    <source>
        <dbReference type="ARBA" id="ARBA00023196"/>
    </source>
</evidence>
<organism evidence="20 21">
    <name type="scientific">Platanthera guangdongensis</name>
    <dbReference type="NCBI Taxonomy" id="2320717"/>
    <lineage>
        <taxon>Eukaryota</taxon>
        <taxon>Viridiplantae</taxon>
        <taxon>Streptophyta</taxon>
        <taxon>Embryophyta</taxon>
        <taxon>Tracheophyta</taxon>
        <taxon>Spermatophyta</taxon>
        <taxon>Magnoliopsida</taxon>
        <taxon>Liliopsida</taxon>
        <taxon>Asparagales</taxon>
        <taxon>Orchidaceae</taxon>
        <taxon>Orchidoideae</taxon>
        <taxon>Orchideae</taxon>
        <taxon>Orchidinae</taxon>
        <taxon>Platanthera</taxon>
    </lineage>
</organism>
<keyword evidence="7" id="KW-0067">ATP-binding</keyword>
<feature type="domain" description="ATPase F1/V1/A1 complex alpha/beta subunit N-terminal" evidence="19">
    <location>
        <begin position="2"/>
        <end position="56"/>
    </location>
</feature>
<keyword evidence="13" id="KW-0066">ATP synthesis</keyword>
<reference evidence="20 21" key="1">
    <citation type="journal article" date="2022" name="Nat. Plants">
        <title>Genomes of leafy and leafless Platanthera orchids illuminate the evolution of mycoheterotrophy.</title>
        <authorList>
            <person name="Li M.H."/>
            <person name="Liu K.W."/>
            <person name="Li Z."/>
            <person name="Lu H.C."/>
            <person name="Ye Q.L."/>
            <person name="Zhang D."/>
            <person name="Wang J.Y."/>
            <person name="Li Y.F."/>
            <person name="Zhong Z.M."/>
            <person name="Liu X."/>
            <person name="Yu X."/>
            <person name="Liu D.K."/>
            <person name="Tu X.D."/>
            <person name="Liu B."/>
            <person name="Hao Y."/>
            <person name="Liao X.Y."/>
            <person name="Jiang Y.T."/>
            <person name="Sun W.H."/>
            <person name="Chen J."/>
            <person name="Chen Y.Q."/>
            <person name="Ai Y."/>
            <person name="Zhai J.W."/>
            <person name="Wu S.S."/>
            <person name="Zhou Z."/>
            <person name="Hsiao Y.Y."/>
            <person name="Wu W.L."/>
            <person name="Chen Y.Y."/>
            <person name="Lin Y.F."/>
            <person name="Hsu J.L."/>
            <person name="Li C.Y."/>
            <person name="Wang Z.W."/>
            <person name="Zhao X."/>
            <person name="Zhong W.Y."/>
            <person name="Ma X.K."/>
            <person name="Ma L."/>
            <person name="Huang J."/>
            <person name="Chen G.Z."/>
            <person name="Huang M.Z."/>
            <person name="Huang L."/>
            <person name="Peng D.H."/>
            <person name="Luo Y.B."/>
            <person name="Zou S.Q."/>
            <person name="Chen S.P."/>
            <person name="Lan S."/>
            <person name="Tsai W.C."/>
            <person name="Van de Peer Y."/>
            <person name="Liu Z.J."/>
        </authorList>
    </citation>
    <scope>NUCLEOTIDE SEQUENCE [LARGE SCALE GENOMIC DNA]</scope>
    <source>
        <strain evidence="20">Lor288</strain>
    </source>
</reference>
<keyword evidence="21" id="KW-1185">Reference proteome</keyword>
<dbReference type="EC" id="7.1.2.2" evidence="3"/>
<dbReference type="Gene3D" id="3.40.50.300">
    <property type="entry name" value="P-loop containing nucleotide triphosphate hydrolases"/>
    <property type="match status" value="1"/>
</dbReference>
<evidence type="ECO:0000256" key="16">
    <source>
        <dbReference type="ARBA" id="ARBA00042742"/>
    </source>
</evidence>
<gene>
    <name evidence="20" type="ORF">KSP40_PGU001898</name>
</gene>
<dbReference type="Proteomes" id="UP001412067">
    <property type="component" value="Unassembled WGS sequence"/>
</dbReference>
<dbReference type="SUPFAM" id="SSF50615">
    <property type="entry name" value="N-terminal domain of alpha and beta subunits of F1 ATP synthase"/>
    <property type="match status" value="1"/>
</dbReference>
<comment type="caution">
    <text evidence="20">The sequence shown here is derived from an EMBL/GenBank/DDBJ whole genome shotgun (WGS) entry which is preliminary data.</text>
</comment>
<evidence type="ECO:0000256" key="2">
    <source>
        <dbReference type="ARBA" id="ARBA00008936"/>
    </source>
</evidence>
<evidence type="ECO:0000256" key="9">
    <source>
        <dbReference type="ARBA" id="ARBA00023065"/>
    </source>
</evidence>
<proteinExistence type="inferred from homology"/>
<dbReference type="Pfam" id="PF00006">
    <property type="entry name" value="ATP-synt_ab"/>
    <property type="match status" value="1"/>
</dbReference>
<comment type="subcellular location">
    <subcellularLocation>
        <location evidence="1">Membrane</location>
    </subcellularLocation>
</comment>
<dbReference type="InterPro" id="IPR000194">
    <property type="entry name" value="ATPase_F1/V1/A1_a/bsu_nucl-bd"/>
</dbReference>
<evidence type="ECO:0000256" key="7">
    <source>
        <dbReference type="ARBA" id="ARBA00022840"/>
    </source>
</evidence>
<keyword evidence="6" id="KW-0375">Hydrogen ion transport</keyword>
<sequence>MPNIYNALIIKSRDTVGQQINVTCEVQQLIGNNRVRVVAMSATEGLMRGMKVIDTGAPLSIPVGGATLGQIFNVLGEPVDNLCPVDICTTSPIHRSAPAFLQLDTTLSIFETGIKVVDLLAPYRRGGKIGLFGGAGVGKIVLIMELINNIAKSHGGVSIFGGVGERTREGNDL</sequence>
<evidence type="ECO:0000256" key="11">
    <source>
        <dbReference type="ARBA" id="ARBA00023136"/>
    </source>
</evidence>
<keyword evidence="9" id="KW-0406">Ion transport</keyword>
<protein>
    <recommendedName>
        <fullName evidence="3">H(+)-transporting two-sector ATPase</fullName>
        <ecNumber evidence="3">7.1.2.2</ecNumber>
    </recommendedName>
    <alternativeName>
        <fullName evidence="16">ATP synthase F1 sector subunit beta</fullName>
    </alternativeName>
    <alternativeName>
        <fullName evidence="15">F-ATPase subunit beta</fullName>
    </alternativeName>
</protein>
<evidence type="ECO:0000256" key="1">
    <source>
        <dbReference type="ARBA" id="ARBA00004370"/>
    </source>
</evidence>
<evidence type="ECO:0000313" key="21">
    <source>
        <dbReference type="Proteomes" id="UP001412067"/>
    </source>
</evidence>
<dbReference type="CDD" id="cd18115">
    <property type="entry name" value="ATP-synt_F1_beta_N"/>
    <property type="match status" value="1"/>
</dbReference>
<evidence type="ECO:0000256" key="3">
    <source>
        <dbReference type="ARBA" id="ARBA00012473"/>
    </source>
</evidence>
<comment type="function">
    <text evidence="14">Produces ATP from ADP in the presence of a proton gradient across the membrane. The catalytic sites are hosted primarily by the beta subunits.</text>
</comment>
<evidence type="ECO:0000256" key="14">
    <source>
        <dbReference type="ARBA" id="ARBA00037290"/>
    </source>
</evidence>
<dbReference type="PANTHER" id="PTHR15184">
    <property type="entry name" value="ATP SYNTHASE"/>
    <property type="match status" value="1"/>
</dbReference>
<evidence type="ECO:0000256" key="8">
    <source>
        <dbReference type="ARBA" id="ARBA00022967"/>
    </source>
</evidence>
<comment type="similarity">
    <text evidence="2">Belongs to the ATPase alpha/beta chains family.</text>
</comment>
<dbReference type="InterPro" id="IPR036121">
    <property type="entry name" value="ATPase_F1/V1/A1_a/bsu_N_sf"/>
</dbReference>
<evidence type="ECO:0000256" key="15">
    <source>
        <dbReference type="ARBA" id="ARBA00042624"/>
    </source>
</evidence>
<dbReference type="SUPFAM" id="SSF52540">
    <property type="entry name" value="P-loop containing nucleoside triphosphate hydrolases"/>
    <property type="match status" value="1"/>
</dbReference>
<dbReference type="Pfam" id="PF02874">
    <property type="entry name" value="ATP-synt_ab_N"/>
    <property type="match status" value="1"/>
</dbReference>
<dbReference type="PANTHER" id="PTHR15184:SF71">
    <property type="entry name" value="ATP SYNTHASE SUBUNIT BETA, MITOCHONDRIAL"/>
    <property type="match status" value="1"/>
</dbReference>
<evidence type="ECO:0000313" key="20">
    <source>
        <dbReference type="EMBL" id="KAK8959952.1"/>
    </source>
</evidence>
<dbReference type="InterPro" id="IPR050053">
    <property type="entry name" value="ATPase_alpha/beta_chains"/>
</dbReference>
<evidence type="ECO:0000256" key="5">
    <source>
        <dbReference type="ARBA" id="ARBA00022741"/>
    </source>
</evidence>